<name>A0A1G2G030_9BACT</name>
<feature type="binding site" evidence="6">
    <location>
        <position position="120"/>
    </location>
    <ligand>
        <name>L-histidine</name>
        <dbReference type="ChEBI" id="CHEBI:57595"/>
    </ligand>
</feature>
<feature type="binding site" evidence="6">
    <location>
        <position position="138"/>
    </location>
    <ligand>
        <name>L-histidine</name>
        <dbReference type="ChEBI" id="CHEBI:57595"/>
    </ligand>
</feature>
<feature type="binding site" evidence="6">
    <location>
        <position position="265"/>
    </location>
    <ligand>
        <name>L-histidine</name>
        <dbReference type="ChEBI" id="CHEBI:57595"/>
    </ligand>
</feature>
<keyword evidence="3 5" id="KW-0030">Aminoacyl-tRNA synthetase</keyword>
<keyword evidence="2 5" id="KW-0547">Nucleotide-binding</keyword>
<evidence type="ECO:0000256" key="4">
    <source>
        <dbReference type="ARBA" id="ARBA00047639"/>
    </source>
</evidence>
<protein>
    <recommendedName>
        <fullName evidence="5">Histidine--tRNA ligase</fullName>
        <ecNumber evidence="5">6.1.1.21</ecNumber>
    </recommendedName>
    <alternativeName>
        <fullName evidence="5">Histidyl-tRNA synthetase</fullName>
        <shortName evidence="5">HisRS</shortName>
    </alternativeName>
</protein>
<proteinExistence type="inferred from homology"/>
<dbReference type="STRING" id="1802114.A2719_00680"/>
<dbReference type="InterPro" id="IPR006195">
    <property type="entry name" value="aa-tRNA-synth_II"/>
</dbReference>
<keyword evidence="5" id="KW-0436">Ligase</keyword>
<dbReference type="SUPFAM" id="SSF52954">
    <property type="entry name" value="Class II aaRS ABD-related"/>
    <property type="match status" value="1"/>
</dbReference>
<dbReference type="EC" id="6.1.1.21" evidence="5"/>
<evidence type="ECO:0000256" key="5">
    <source>
        <dbReference type="HAMAP-Rule" id="MF_00127"/>
    </source>
</evidence>
<reference evidence="8 9" key="1">
    <citation type="journal article" date="2016" name="Nat. Commun.">
        <title>Thousands of microbial genomes shed light on interconnected biogeochemical processes in an aquifer system.</title>
        <authorList>
            <person name="Anantharaman K."/>
            <person name="Brown C.T."/>
            <person name="Hug L.A."/>
            <person name="Sharon I."/>
            <person name="Castelle C.J."/>
            <person name="Probst A.J."/>
            <person name="Thomas B.C."/>
            <person name="Singh A."/>
            <person name="Wilkins M.J."/>
            <person name="Karaoz U."/>
            <person name="Brodie E.L."/>
            <person name="Williams K.H."/>
            <person name="Hubbard S.S."/>
            <person name="Banfield J.F."/>
        </authorList>
    </citation>
    <scope>NUCLEOTIDE SEQUENCE [LARGE SCALE GENOMIC DNA]</scope>
</reference>
<dbReference type="PANTHER" id="PTHR43707">
    <property type="entry name" value="HISTIDYL-TRNA SYNTHETASE"/>
    <property type="match status" value="1"/>
</dbReference>
<dbReference type="EMBL" id="MHNK01000019">
    <property type="protein sequence ID" value="OGZ43198.1"/>
    <property type="molecule type" value="Genomic_DNA"/>
</dbReference>
<gene>
    <name evidence="5" type="primary">hisS</name>
    <name evidence="8" type="ORF">A2719_00680</name>
</gene>
<organism evidence="8 9">
    <name type="scientific">Candidatus Ryanbacteria bacterium RIFCSPHIGHO2_01_FULL_45_22</name>
    <dbReference type="NCBI Taxonomy" id="1802114"/>
    <lineage>
        <taxon>Bacteria</taxon>
        <taxon>Candidatus Ryaniibacteriota</taxon>
    </lineage>
</organism>
<dbReference type="Proteomes" id="UP000177480">
    <property type="component" value="Unassembled WGS sequence"/>
</dbReference>
<dbReference type="GO" id="GO:0006427">
    <property type="term" value="P:histidyl-tRNA aminoacylation"/>
    <property type="evidence" value="ECO:0007669"/>
    <property type="project" value="UniProtKB-UniRule"/>
</dbReference>
<sequence length="458" mass="51841">MSIKKNTKEIIQTPKGTHDILPTDEMYWEYVRRVAGDVARFYGFGRIETPHFEKTDLFLHTLGETTDVIEKQMYSFRTRGGDMLTLRPEGTAPVARAYIQYGMHTLPQPVKLYYDGSFFRHENPQRGRYRELHQFGLEVLGEEDVVVDALIIRLFYTILEELGFQNIAVQVNSMGDDESRVAYRKELVAFYKKRFNSLCKDCKRRFRENPFRLLDCKEHGCVELKEEAPQMIKSLSEASKKRFKMLLEFLDESSVPYFMNPHLVRGFDYYTDTVFEIFVNCEDGSSENNSPENDTGISPTEEVVASAKSLPIAVAAGGRYDGLVKSLGGKQTPAAGGAIGLDRVILEMKARQMPVPLAPKPRLFLVQLGPAAKKKSFGLLEEFRKADILVAESVSKDSIKSQLRIASKLEVPYALILGQKEALDGTVILREMHSGMQETVTLKDVAVVVKTRLKGKKL</sequence>
<evidence type="ECO:0000313" key="8">
    <source>
        <dbReference type="EMBL" id="OGZ43198.1"/>
    </source>
</evidence>
<comment type="similarity">
    <text evidence="1 5">Belongs to the class-II aminoacyl-tRNA synthetase family.</text>
</comment>
<feature type="binding site" evidence="6">
    <location>
        <begin position="89"/>
        <end position="91"/>
    </location>
    <ligand>
        <name>L-histidine</name>
        <dbReference type="ChEBI" id="CHEBI:57595"/>
    </ligand>
</feature>
<comment type="caution">
    <text evidence="8">The sequence shown here is derived from an EMBL/GenBank/DDBJ whole genome shotgun (WGS) entry which is preliminary data.</text>
</comment>
<dbReference type="SUPFAM" id="SSF55681">
    <property type="entry name" value="Class II aaRS and biotin synthetases"/>
    <property type="match status" value="1"/>
</dbReference>
<dbReference type="GO" id="GO:0005524">
    <property type="term" value="F:ATP binding"/>
    <property type="evidence" value="ECO:0007669"/>
    <property type="project" value="UniProtKB-UniRule"/>
</dbReference>
<dbReference type="CDD" id="cd00773">
    <property type="entry name" value="HisRS-like_core"/>
    <property type="match status" value="1"/>
</dbReference>
<dbReference type="PIRSF" id="PIRSF001549">
    <property type="entry name" value="His-tRNA_synth"/>
    <property type="match status" value="1"/>
</dbReference>
<feature type="domain" description="Aminoacyl-transfer RNA synthetases class-II family profile" evidence="7">
    <location>
        <begin position="39"/>
        <end position="356"/>
    </location>
</feature>
<evidence type="ECO:0000259" key="7">
    <source>
        <dbReference type="PROSITE" id="PS50862"/>
    </source>
</evidence>
<keyword evidence="5" id="KW-0067">ATP-binding</keyword>
<dbReference type="InterPro" id="IPR015807">
    <property type="entry name" value="His-tRNA-ligase"/>
</dbReference>
<feature type="binding site" evidence="6">
    <location>
        <position position="134"/>
    </location>
    <ligand>
        <name>L-histidine</name>
        <dbReference type="ChEBI" id="CHEBI:57595"/>
    </ligand>
</feature>
<feature type="binding site" evidence="6">
    <location>
        <begin position="269"/>
        <end position="270"/>
    </location>
    <ligand>
        <name>L-histidine</name>
        <dbReference type="ChEBI" id="CHEBI:57595"/>
    </ligand>
</feature>
<evidence type="ECO:0000256" key="6">
    <source>
        <dbReference type="PIRSR" id="PIRSR001549-1"/>
    </source>
</evidence>
<evidence type="ECO:0000313" key="9">
    <source>
        <dbReference type="Proteomes" id="UP000177480"/>
    </source>
</evidence>
<dbReference type="InterPro" id="IPR036621">
    <property type="entry name" value="Anticodon-bd_dom_sf"/>
</dbReference>
<keyword evidence="5" id="KW-0648">Protein biosynthesis</keyword>
<evidence type="ECO:0000256" key="1">
    <source>
        <dbReference type="ARBA" id="ARBA00008226"/>
    </source>
</evidence>
<dbReference type="GO" id="GO:0005737">
    <property type="term" value="C:cytoplasm"/>
    <property type="evidence" value="ECO:0007669"/>
    <property type="project" value="UniProtKB-SubCell"/>
</dbReference>
<dbReference type="Gene3D" id="3.30.930.10">
    <property type="entry name" value="Bira Bifunctional Protein, Domain 2"/>
    <property type="match status" value="1"/>
</dbReference>
<evidence type="ECO:0000256" key="3">
    <source>
        <dbReference type="ARBA" id="ARBA00023146"/>
    </source>
</evidence>
<dbReference type="NCBIfam" id="TIGR00442">
    <property type="entry name" value="hisS"/>
    <property type="match status" value="1"/>
</dbReference>
<dbReference type="Gene3D" id="3.40.50.800">
    <property type="entry name" value="Anticodon-binding domain"/>
    <property type="match status" value="1"/>
</dbReference>
<dbReference type="AlphaFoldDB" id="A0A1G2G030"/>
<dbReference type="InterPro" id="IPR041715">
    <property type="entry name" value="HisRS-like_core"/>
</dbReference>
<accession>A0A1G2G030</accession>
<dbReference type="InterPro" id="IPR045864">
    <property type="entry name" value="aa-tRNA-synth_II/BPL/LPL"/>
</dbReference>
<dbReference type="Pfam" id="PF03129">
    <property type="entry name" value="HGTP_anticodon"/>
    <property type="match status" value="1"/>
</dbReference>
<dbReference type="Pfam" id="PF13393">
    <property type="entry name" value="tRNA-synt_His"/>
    <property type="match status" value="1"/>
</dbReference>
<comment type="subcellular location">
    <subcellularLocation>
        <location evidence="5">Cytoplasm</location>
    </subcellularLocation>
</comment>
<evidence type="ECO:0000256" key="2">
    <source>
        <dbReference type="ARBA" id="ARBA00022741"/>
    </source>
</evidence>
<dbReference type="PROSITE" id="PS50862">
    <property type="entry name" value="AA_TRNA_LIGASE_II"/>
    <property type="match status" value="1"/>
</dbReference>
<dbReference type="PANTHER" id="PTHR43707:SF1">
    <property type="entry name" value="HISTIDINE--TRNA LIGASE, MITOCHONDRIAL-RELATED"/>
    <property type="match status" value="1"/>
</dbReference>
<comment type="subunit">
    <text evidence="5">Homodimer.</text>
</comment>
<comment type="catalytic activity">
    <reaction evidence="4 5">
        <text>tRNA(His) + L-histidine + ATP = L-histidyl-tRNA(His) + AMP + diphosphate + H(+)</text>
        <dbReference type="Rhea" id="RHEA:17313"/>
        <dbReference type="Rhea" id="RHEA-COMP:9665"/>
        <dbReference type="Rhea" id="RHEA-COMP:9689"/>
        <dbReference type="ChEBI" id="CHEBI:15378"/>
        <dbReference type="ChEBI" id="CHEBI:30616"/>
        <dbReference type="ChEBI" id="CHEBI:33019"/>
        <dbReference type="ChEBI" id="CHEBI:57595"/>
        <dbReference type="ChEBI" id="CHEBI:78442"/>
        <dbReference type="ChEBI" id="CHEBI:78527"/>
        <dbReference type="ChEBI" id="CHEBI:456215"/>
        <dbReference type="EC" id="6.1.1.21"/>
    </reaction>
</comment>
<dbReference type="InterPro" id="IPR004154">
    <property type="entry name" value="Anticodon-bd"/>
</dbReference>
<keyword evidence="5" id="KW-0963">Cytoplasm</keyword>
<dbReference type="GO" id="GO:0004821">
    <property type="term" value="F:histidine-tRNA ligase activity"/>
    <property type="evidence" value="ECO:0007669"/>
    <property type="project" value="UniProtKB-UniRule"/>
</dbReference>
<dbReference type="HAMAP" id="MF_00127">
    <property type="entry name" value="His_tRNA_synth"/>
    <property type="match status" value="1"/>
</dbReference>
<dbReference type="InterPro" id="IPR004516">
    <property type="entry name" value="HisRS/HisZ"/>
</dbReference>